<feature type="domain" description="Integrase DNA-binding" evidence="1">
    <location>
        <begin position="5"/>
        <end position="59"/>
    </location>
</feature>
<dbReference type="InterPro" id="IPR025166">
    <property type="entry name" value="Integrase_DNA_bind_dom"/>
</dbReference>
<reference evidence="2 3" key="1">
    <citation type="submission" date="2017-06" db="EMBL/GenBank/DDBJ databases">
        <title>Draft genome of Bartonella tribocorum C635.</title>
        <authorList>
            <person name="Hadjadj L."/>
            <person name="Jiyipong T."/>
            <person name="Diene S.M."/>
            <person name="Morand S."/>
            <person name="Rolain J.-M."/>
        </authorList>
    </citation>
    <scope>NUCLEOTIDE SEQUENCE [LARGE SCALE GENOMIC DNA]</scope>
    <source>
        <strain evidence="2 3">C635</strain>
    </source>
</reference>
<organism evidence="2 3">
    <name type="scientific">Bartonella tribocorum</name>
    <dbReference type="NCBI Taxonomy" id="85701"/>
    <lineage>
        <taxon>Bacteria</taxon>
        <taxon>Pseudomonadati</taxon>
        <taxon>Pseudomonadota</taxon>
        <taxon>Alphaproteobacteria</taxon>
        <taxon>Hyphomicrobiales</taxon>
        <taxon>Bartonellaceae</taxon>
        <taxon>Bartonella</taxon>
    </lineage>
</organism>
<dbReference type="Pfam" id="PF13356">
    <property type="entry name" value="Arm-DNA-bind_3"/>
    <property type="match status" value="1"/>
</dbReference>
<proteinExistence type="predicted"/>
<evidence type="ECO:0000313" key="3">
    <source>
        <dbReference type="Proteomes" id="UP000230791"/>
    </source>
</evidence>
<name>A0A2M6UY66_9HYPH</name>
<evidence type="ECO:0000313" key="2">
    <source>
        <dbReference type="EMBL" id="PIT71139.1"/>
    </source>
</evidence>
<dbReference type="Gene3D" id="3.30.160.390">
    <property type="entry name" value="Integrase, DNA-binding domain"/>
    <property type="match status" value="1"/>
</dbReference>
<protein>
    <recommendedName>
        <fullName evidence="1">Integrase DNA-binding domain-containing protein</fullName>
    </recommendedName>
</protein>
<dbReference type="InterPro" id="IPR038488">
    <property type="entry name" value="Integrase_DNA-bd_sf"/>
</dbReference>
<dbReference type="Proteomes" id="UP000230791">
    <property type="component" value="Unassembled WGS sequence"/>
</dbReference>
<accession>A0A2M6UY66</accession>
<dbReference type="AlphaFoldDB" id="A0A2M6UY66"/>
<dbReference type="EMBL" id="NJPP01000001">
    <property type="protein sequence ID" value="PIT71139.1"/>
    <property type="molecule type" value="Genomic_DNA"/>
</dbReference>
<sequence length="60" mass="7054">MLQHPRASKCDDGVGLLLHKHKDGSVQWIYRYTLHKRRREMGVGTLRHVSFKKARELANQ</sequence>
<dbReference type="OrthoDB" id="7925608at2"/>
<evidence type="ECO:0000259" key="1">
    <source>
        <dbReference type="Pfam" id="PF13356"/>
    </source>
</evidence>
<comment type="caution">
    <text evidence="2">The sequence shown here is derived from an EMBL/GenBank/DDBJ whole genome shotgun (WGS) entry which is preliminary data.</text>
</comment>
<gene>
    <name evidence="2" type="ORF">CEV08_00805</name>
</gene>